<evidence type="ECO:0000256" key="2">
    <source>
        <dbReference type="ARBA" id="ARBA00022475"/>
    </source>
</evidence>
<evidence type="ECO:0000256" key="7">
    <source>
        <dbReference type="ARBA" id="ARBA00023136"/>
    </source>
</evidence>
<keyword evidence="1" id="KW-0813">Transport</keyword>
<dbReference type="RefSeq" id="WP_013313521.1">
    <property type="nucleotide sequence ID" value="NC_014484.1"/>
</dbReference>
<proteinExistence type="predicted"/>
<dbReference type="Pfam" id="PF00005">
    <property type="entry name" value="ABC_tran"/>
    <property type="match status" value="1"/>
</dbReference>
<keyword evidence="6" id="KW-0029">Amino-acid transport</keyword>
<dbReference type="HOGENOM" id="CLU_000604_1_22_12"/>
<dbReference type="GO" id="GO:0016887">
    <property type="term" value="F:ATP hydrolysis activity"/>
    <property type="evidence" value="ECO:0007669"/>
    <property type="project" value="InterPro"/>
</dbReference>
<dbReference type="PANTHER" id="PTHR43166">
    <property type="entry name" value="AMINO ACID IMPORT ATP-BINDING PROTEIN"/>
    <property type="match status" value="1"/>
</dbReference>
<keyword evidence="5" id="KW-1278">Translocase</keyword>
<dbReference type="SUPFAM" id="SSF52540">
    <property type="entry name" value="P-loop containing nucleoside triphosphate hydrolases"/>
    <property type="match status" value="1"/>
</dbReference>
<evidence type="ECO:0000256" key="1">
    <source>
        <dbReference type="ARBA" id="ARBA00022448"/>
    </source>
</evidence>
<dbReference type="Gene3D" id="3.40.50.300">
    <property type="entry name" value="P-loop containing nucleotide triphosphate hydrolases"/>
    <property type="match status" value="1"/>
</dbReference>
<evidence type="ECO:0000259" key="8">
    <source>
        <dbReference type="PROSITE" id="PS50893"/>
    </source>
</evidence>
<dbReference type="PANTHER" id="PTHR43166:SF30">
    <property type="entry name" value="METHIONINE IMPORT ATP-BINDING PROTEIN METN"/>
    <property type="match status" value="1"/>
</dbReference>
<dbReference type="Proteomes" id="UP000001296">
    <property type="component" value="Chromosome"/>
</dbReference>
<dbReference type="PROSITE" id="PS50893">
    <property type="entry name" value="ABC_TRANSPORTER_2"/>
    <property type="match status" value="1"/>
</dbReference>
<dbReference type="InterPro" id="IPR027417">
    <property type="entry name" value="P-loop_NTPase"/>
</dbReference>
<dbReference type="KEGG" id="sta:STHERM_c07220"/>
<dbReference type="eggNOG" id="COG1135">
    <property type="taxonomic scope" value="Bacteria"/>
</dbReference>
<keyword evidence="7" id="KW-0472">Membrane</keyword>
<dbReference type="InterPro" id="IPR003439">
    <property type="entry name" value="ABC_transporter-like_ATP-bd"/>
</dbReference>
<evidence type="ECO:0000256" key="3">
    <source>
        <dbReference type="ARBA" id="ARBA00022741"/>
    </source>
</evidence>
<keyword evidence="2" id="KW-1003">Cell membrane</keyword>
<evidence type="ECO:0000256" key="4">
    <source>
        <dbReference type="ARBA" id="ARBA00022840"/>
    </source>
</evidence>
<keyword evidence="3" id="KW-0547">Nucleotide-binding</keyword>
<reference key="1">
    <citation type="submission" date="2009-08" db="EMBL/GenBank/DDBJ databases">
        <title>The genome sequence of Spirochaeta thermophila DSM6192.</title>
        <authorList>
            <person name="Angelov A."/>
            <person name="Mientus M."/>
            <person name="Wittenberg S."/>
            <person name="Lehmann R."/>
            <person name="Liesegang H."/>
            <person name="Daniel R."/>
            <person name="Liebl W."/>
        </authorList>
    </citation>
    <scope>NUCLEOTIDE SEQUENCE</scope>
    <source>
        <strain>DSM 6192</strain>
    </source>
</reference>
<evidence type="ECO:0000313" key="9">
    <source>
        <dbReference type="EMBL" id="ADN01680.1"/>
    </source>
</evidence>
<dbReference type="InterPro" id="IPR050086">
    <property type="entry name" value="MetN_ABC_transporter-like"/>
</dbReference>
<evidence type="ECO:0000256" key="6">
    <source>
        <dbReference type="ARBA" id="ARBA00022970"/>
    </source>
</evidence>
<dbReference type="AlphaFoldDB" id="E0RRH9"/>
<dbReference type="SMART" id="SM00382">
    <property type="entry name" value="AAA"/>
    <property type="match status" value="1"/>
</dbReference>
<sequence>MRRSCIRLEEVTATIEGVSILKEITLEVPEGMTTVIMGLSGSGKSTLLKVMNGLKEIEKGRIIFGEEEITRLSHERLLSMRRQTAFVFQDAALWANMSLLQNLTLPVLQRDPSADRQALLRRIERMCEEFLFDDDLSLRPSQISLGERKIASFMRALLVEPRVLFLDEPTSSVDPAVCERMIQRLRKEKGKGVSIIAATNDPRVCANLADEVIILKEGRLVETGSLSQVIRSTNPETIEALSDVLSQAASYDMDILSLLDGEDVWQGGSP</sequence>
<dbReference type="PaxDb" id="665571-STHERM_c07220"/>
<evidence type="ECO:0000313" key="10">
    <source>
        <dbReference type="Proteomes" id="UP000001296"/>
    </source>
</evidence>
<keyword evidence="4" id="KW-0067">ATP-binding</keyword>
<evidence type="ECO:0000256" key="5">
    <source>
        <dbReference type="ARBA" id="ARBA00022967"/>
    </source>
</evidence>
<name>E0RRH9_WINT6</name>
<dbReference type="InterPro" id="IPR003593">
    <property type="entry name" value="AAA+_ATPase"/>
</dbReference>
<dbReference type="EMBL" id="CP001698">
    <property type="protein sequence ID" value="ADN01680.1"/>
    <property type="molecule type" value="Genomic_DNA"/>
</dbReference>
<organism evidence="9 10">
    <name type="scientific">Winmispira thermophila (strain ATCC 49972 / DSM 6192 / RI 19.B1)</name>
    <name type="common">Spirochaeta thermophila</name>
    <dbReference type="NCBI Taxonomy" id="665571"/>
    <lineage>
        <taxon>Bacteria</taxon>
        <taxon>Pseudomonadati</taxon>
        <taxon>Spirochaetota</taxon>
        <taxon>Spirochaetia</taxon>
        <taxon>Winmispirales</taxon>
        <taxon>Winmispiraceae</taxon>
        <taxon>Winmispira</taxon>
    </lineage>
</organism>
<reference evidence="9 10" key="2">
    <citation type="journal article" date="2010" name="J. Bacteriol.">
        <title>Genome sequence of the polysaccharide-degrading, thermophilic anaerobe Spirochaeta thermophila DSM 6192.</title>
        <authorList>
            <person name="Angelov A."/>
            <person name="Liebl S."/>
            <person name="Ballschmiter M."/>
            <person name="Bomeke M."/>
            <person name="Lehmann R."/>
            <person name="Liesegang H."/>
            <person name="Daniel R."/>
            <person name="Liebl W."/>
        </authorList>
    </citation>
    <scope>NUCLEOTIDE SEQUENCE [LARGE SCALE GENOMIC DNA]</scope>
    <source>
        <strain evidence="10">ATCC 49972 / DSM 6192 / RI 19.B1</strain>
    </source>
</reference>
<gene>
    <name evidence="9" type="ordered locus">STHERM_c07220</name>
</gene>
<accession>E0RRH9</accession>
<dbReference type="GO" id="GO:0006865">
    <property type="term" value="P:amino acid transport"/>
    <property type="evidence" value="ECO:0007669"/>
    <property type="project" value="UniProtKB-KW"/>
</dbReference>
<protein>
    <submittedName>
        <fullName evidence="9">Transporter</fullName>
    </submittedName>
</protein>
<dbReference type="GO" id="GO:0005524">
    <property type="term" value="F:ATP binding"/>
    <property type="evidence" value="ECO:0007669"/>
    <property type="project" value="UniProtKB-KW"/>
</dbReference>
<feature type="domain" description="ABC transporter" evidence="8">
    <location>
        <begin position="6"/>
        <end position="242"/>
    </location>
</feature>